<comment type="caution">
    <text evidence="4">The sequence shown here is derived from an EMBL/GenBank/DDBJ whole genome shotgun (WGS) entry which is preliminary data.</text>
</comment>
<dbReference type="Proteomes" id="UP000293172">
    <property type="component" value="Unassembled WGS sequence"/>
</dbReference>
<reference evidence="4 5" key="1">
    <citation type="submission" date="2018-06" db="EMBL/GenBank/DDBJ databases">
        <title>Three novel Pseudomonas species isolated from symptomatic oak.</title>
        <authorList>
            <person name="Bueno-Gonzalez V."/>
            <person name="Brady C."/>
        </authorList>
    </citation>
    <scope>NUCLEOTIDE SEQUENCE [LARGE SCALE GENOMIC DNA]</scope>
    <source>
        <strain evidence="4 5">P6B</strain>
    </source>
</reference>
<dbReference type="InterPro" id="IPR032623">
    <property type="entry name" value="FecR_N"/>
</dbReference>
<dbReference type="PIRSF" id="PIRSF018266">
    <property type="entry name" value="FecR"/>
    <property type="match status" value="1"/>
</dbReference>
<gene>
    <name evidence="4" type="ORF">DNK44_24130</name>
</gene>
<protein>
    <submittedName>
        <fullName evidence="4">Iron dicitrate transport regulator FecR</fullName>
    </submittedName>
</protein>
<organism evidence="4 5">
    <name type="scientific">Phytopseudomonas dryadis</name>
    <dbReference type="NCBI Taxonomy" id="2487520"/>
    <lineage>
        <taxon>Bacteria</taxon>
        <taxon>Pseudomonadati</taxon>
        <taxon>Pseudomonadota</taxon>
        <taxon>Gammaproteobacteria</taxon>
        <taxon>Pseudomonadales</taxon>
        <taxon>Pseudomonadaceae</taxon>
        <taxon>Phytopseudomonas</taxon>
    </lineage>
</organism>
<keyword evidence="1" id="KW-0812">Transmembrane</keyword>
<dbReference type="EMBL" id="QJUL01000058">
    <property type="protein sequence ID" value="TBU85614.1"/>
    <property type="molecule type" value="Genomic_DNA"/>
</dbReference>
<dbReference type="AlphaFoldDB" id="A0A4Q9QUM5"/>
<keyword evidence="1" id="KW-1133">Transmembrane helix</keyword>
<dbReference type="Pfam" id="PF04773">
    <property type="entry name" value="FecR"/>
    <property type="match status" value="1"/>
</dbReference>
<dbReference type="InterPro" id="IPR012373">
    <property type="entry name" value="Ferrdict_sens_TM"/>
</dbReference>
<feature type="domain" description="FecR N-terminal" evidence="3">
    <location>
        <begin position="11"/>
        <end position="51"/>
    </location>
</feature>
<dbReference type="PANTHER" id="PTHR30273">
    <property type="entry name" value="PERIPLASMIC SIGNAL SENSOR AND SIGMA FACTOR ACTIVATOR FECR-RELATED"/>
    <property type="match status" value="1"/>
</dbReference>
<feature type="domain" description="FecR protein" evidence="2">
    <location>
        <begin position="106"/>
        <end position="199"/>
    </location>
</feature>
<dbReference type="Gene3D" id="2.60.120.1440">
    <property type="match status" value="1"/>
</dbReference>
<dbReference type="InterPro" id="IPR006860">
    <property type="entry name" value="FecR"/>
</dbReference>
<evidence type="ECO:0000256" key="1">
    <source>
        <dbReference type="SAM" id="Phobius"/>
    </source>
</evidence>
<dbReference type="GO" id="GO:0016989">
    <property type="term" value="F:sigma factor antagonist activity"/>
    <property type="evidence" value="ECO:0007669"/>
    <property type="project" value="TreeGrafter"/>
</dbReference>
<accession>A0A4Q9QUM5</accession>
<evidence type="ECO:0000259" key="2">
    <source>
        <dbReference type="Pfam" id="PF04773"/>
    </source>
</evidence>
<evidence type="ECO:0000313" key="4">
    <source>
        <dbReference type="EMBL" id="TBU85614.1"/>
    </source>
</evidence>
<sequence>MSTPLDAKTLEAAAQWYVELCDGDEQAREAHRQWLQSDPRHGLAWARVERLQSTLGRVSADIARPTLDASRLKRRATLKVLALLICVGGVAGLGVQVTPWRNALADYRTGTGERRQVRLADGSSLQLNTGSAVDVRFGDTLREVRLREGEILIQTAADALARPFVVHTPHGSIRALGTRFLVRSDGAQTRVGVLQHAVEVRPALTPERPSRIDAGQQLVFSRRASGPLKRLPKGSDAWTHDQLVVSNWRLDDFLAELARYRSGHLGCDSRVAGLRISGAFQLRDTDSVLDNLGGTLPVRVRRLTRYWVQVERA</sequence>
<dbReference type="RefSeq" id="WP_131199278.1">
    <property type="nucleotide sequence ID" value="NZ_QJUL01000058.1"/>
</dbReference>
<proteinExistence type="predicted"/>
<keyword evidence="1" id="KW-0472">Membrane</keyword>
<evidence type="ECO:0000259" key="3">
    <source>
        <dbReference type="Pfam" id="PF16220"/>
    </source>
</evidence>
<name>A0A4Q9QUM5_9GAMM</name>
<evidence type="ECO:0000313" key="5">
    <source>
        <dbReference type="Proteomes" id="UP000293172"/>
    </source>
</evidence>
<feature type="transmembrane region" description="Helical" evidence="1">
    <location>
        <begin position="80"/>
        <end position="100"/>
    </location>
</feature>
<dbReference type="PANTHER" id="PTHR30273:SF2">
    <property type="entry name" value="PROTEIN FECR"/>
    <property type="match status" value="1"/>
</dbReference>
<dbReference type="Pfam" id="PF16220">
    <property type="entry name" value="DUF4880"/>
    <property type="match status" value="1"/>
</dbReference>
<dbReference type="OrthoDB" id="1099576at2"/>